<evidence type="ECO:0000256" key="2">
    <source>
        <dbReference type="ARBA" id="ARBA00004752"/>
    </source>
</evidence>
<evidence type="ECO:0000256" key="9">
    <source>
        <dbReference type="SAM" id="MobiDB-lite"/>
    </source>
</evidence>
<reference evidence="11 12" key="1">
    <citation type="submission" date="2020-07" db="EMBL/GenBank/DDBJ databases">
        <title>Sequencing the genomes of 1000 actinobacteria strains.</title>
        <authorList>
            <person name="Klenk H.-P."/>
        </authorList>
    </citation>
    <scope>NUCLEOTIDE SEQUENCE [LARGE SCALE GENOMIC DNA]</scope>
    <source>
        <strain evidence="11 12">DSM 24723</strain>
    </source>
</reference>
<feature type="transmembrane region" description="Helical" evidence="10">
    <location>
        <begin position="97"/>
        <end position="118"/>
    </location>
</feature>
<evidence type="ECO:0000256" key="4">
    <source>
        <dbReference type="ARBA" id="ARBA00022960"/>
    </source>
</evidence>
<evidence type="ECO:0000256" key="6">
    <source>
        <dbReference type="ARBA" id="ARBA00023136"/>
    </source>
</evidence>
<dbReference type="InterPro" id="IPR018365">
    <property type="entry name" value="Cell_cycle_FtsW-rel_CS"/>
</dbReference>
<proteinExistence type="predicted"/>
<feature type="transmembrane region" description="Helical" evidence="10">
    <location>
        <begin position="189"/>
        <end position="207"/>
    </location>
</feature>
<dbReference type="PANTHER" id="PTHR30474">
    <property type="entry name" value="CELL CYCLE PROTEIN"/>
    <property type="match status" value="1"/>
</dbReference>
<keyword evidence="12" id="KW-1185">Reference proteome</keyword>
<feature type="transmembrane region" description="Helical" evidence="10">
    <location>
        <begin position="366"/>
        <end position="385"/>
    </location>
</feature>
<feature type="transmembrane region" description="Helical" evidence="10">
    <location>
        <begin position="31"/>
        <end position="54"/>
    </location>
</feature>
<keyword evidence="6 10" id="KW-0472">Membrane</keyword>
<feature type="transmembrane region" description="Helical" evidence="10">
    <location>
        <begin position="328"/>
        <end position="346"/>
    </location>
</feature>
<dbReference type="GO" id="GO:0015648">
    <property type="term" value="F:lipid-linked peptidoglycan transporter activity"/>
    <property type="evidence" value="ECO:0007669"/>
    <property type="project" value="TreeGrafter"/>
</dbReference>
<protein>
    <recommendedName>
        <fullName evidence="7">peptidoglycan glycosyltransferase</fullName>
        <ecNumber evidence="7">2.4.99.28</ecNumber>
    </recommendedName>
</protein>
<feature type="transmembrane region" description="Helical" evidence="10">
    <location>
        <begin position="166"/>
        <end position="183"/>
    </location>
</feature>
<dbReference type="Proteomes" id="UP000592181">
    <property type="component" value="Unassembled WGS sequence"/>
</dbReference>
<comment type="catalytic activity">
    <reaction evidence="8">
        <text>[GlcNAc-(1-&gt;4)-Mur2Ac(oyl-L-Ala-gamma-D-Glu-L-Lys-D-Ala-D-Ala)](n)-di-trans,octa-cis-undecaprenyl diphosphate + beta-D-GlcNAc-(1-&gt;4)-Mur2Ac(oyl-L-Ala-gamma-D-Glu-L-Lys-D-Ala-D-Ala)-di-trans,octa-cis-undecaprenyl diphosphate = [GlcNAc-(1-&gt;4)-Mur2Ac(oyl-L-Ala-gamma-D-Glu-L-Lys-D-Ala-D-Ala)](n+1)-di-trans,octa-cis-undecaprenyl diphosphate + di-trans,octa-cis-undecaprenyl diphosphate + H(+)</text>
        <dbReference type="Rhea" id="RHEA:23708"/>
        <dbReference type="Rhea" id="RHEA-COMP:9602"/>
        <dbReference type="Rhea" id="RHEA-COMP:9603"/>
        <dbReference type="ChEBI" id="CHEBI:15378"/>
        <dbReference type="ChEBI" id="CHEBI:58405"/>
        <dbReference type="ChEBI" id="CHEBI:60033"/>
        <dbReference type="ChEBI" id="CHEBI:78435"/>
        <dbReference type="EC" id="2.4.99.28"/>
    </reaction>
</comment>
<dbReference type="InterPro" id="IPR001182">
    <property type="entry name" value="FtsW/RodA"/>
</dbReference>
<comment type="subcellular location">
    <subcellularLocation>
        <location evidence="1">Membrane</location>
        <topology evidence="1">Multi-pass membrane protein</topology>
    </subcellularLocation>
</comment>
<dbReference type="Pfam" id="PF01098">
    <property type="entry name" value="FTSW_RODA_SPOVE"/>
    <property type="match status" value="1"/>
</dbReference>
<dbReference type="GO" id="GO:0008955">
    <property type="term" value="F:peptidoglycan glycosyltransferase activity"/>
    <property type="evidence" value="ECO:0007669"/>
    <property type="project" value="UniProtKB-EC"/>
</dbReference>
<evidence type="ECO:0000256" key="7">
    <source>
        <dbReference type="ARBA" id="ARBA00044770"/>
    </source>
</evidence>
<dbReference type="GO" id="GO:0008360">
    <property type="term" value="P:regulation of cell shape"/>
    <property type="evidence" value="ECO:0007669"/>
    <property type="project" value="UniProtKB-KW"/>
</dbReference>
<dbReference type="GO" id="GO:0051301">
    <property type="term" value="P:cell division"/>
    <property type="evidence" value="ECO:0007669"/>
    <property type="project" value="InterPro"/>
</dbReference>
<evidence type="ECO:0000256" key="5">
    <source>
        <dbReference type="ARBA" id="ARBA00022989"/>
    </source>
</evidence>
<dbReference type="GO" id="GO:0032153">
    <property type="term" value="C:cell division site"/>
    <property type="evidence" value="ECO:0007669"/>
    <property type="project" value="TreeGrafter"/>
</dbReference>
<sequence length="410" mass="42655">MTSSGPGLRSAPAERALPRPRPRRRGLDWATLARADLVLVATALAASALGAVLVHSATRAEAGDAYLVRHLINLAVGVLIALVVLRLDRSALRTLAPLLYAAGVVGLVLVLTPVGSMINGSRSWIQLPGGFSIQPSELAKVALCVALPMLLAPAAERRQRPSPREILLAGVLTAIPVGLVMLQPDLGSALVLVALALGVLVVSGAAWPWLLGILVAGAGCVLAAFTTPLLSGYQRDRLTAFLDPGADPLGIGYQTQQVRAAIASGGWSGQGLYAGERTQAGVIPFQETDFVYSVAGEELGFLGAAFVVVLLGLLVARVALAGMRTPDAFARLVCWGVATWFAAQAVENIGMNLGVLPVTGLPLPFVSYGGSSMFACWIAVALVLVSTTEPYRRRRAAAAGNSPITVWERG</sequence>
<evidence type="ECO:0000256" key="10">
    <source>
        <dbReference type="SAM" id="Phobius"/>
    </source>
</evidence>
<dbReference type="EC" id="2.4.99.28" evidence="7"/>
<feature type="transmembrane region" description="Helical" evidence="10">
    <location>
        <begin position="66"/>
        <end position="85"/>
    </location>
</feature>
<dbReference type="PROSITE" id="PS00428">
    <property type="entry name" value="FTSW_RODA_SPOVE"/>
    <property type="match status" value="1"/>
</dbReference>
<comment type="caution">
    <text evidence="11">The sequence shown here is derived from an EMBL/GenBank/DDBJ whole genome shotgun (WGS) entry which is preliminary data.</text>
</comment>
<comment type="pathway">
    <text evidence="2">Cell wall biogenesis; peptidoglycan biosynthesis.</text>
</comment>
<evidence type="ECO:0000256" key="8">
    <source>
        <dbReference type="ARBA" id="ARBA00049902"/>
    </source>
</evidence>
<evidence type="ECO:0000256" key="1">
    <source>
        <dbReference type="ARBA" id="ARBA00004141"/>
    </source>
</evidence>
<keyword evidence="5 10" id="KW-1133">Transmembrane helix</keyword>
<dbReference type="RefSeq" id="WP_179462996.1">
    <property type="nucleotide sequence ID" value="NZ_JACBZX010000001.1"/>
</dbReference>
<accession>A0A852X2T4</accession>
<keyword evidence="4" id="KW-0133">Cell shape</keyword>
<feature type="transmembrane region" description="Helical" evidence="10">
    <location>
        <begin position="299"/>
        <end position="316"/>
    </location>
</feature>
<evidence type="ECO:0000256" key="3">
    <source>
        <dbReference type="ARBA" id="ARBA00022692"/>
    </source>
</evidence>
<name>A0A852X2T4_9MICO</name>
<dbReference type="AlphaFoldDB" id="A0A852X2T4"/>
<organism evidence="11 12">
    <name type="scientific">Janibacter alkaliphilus</name>
    <dbReference type="NCBI Taxonomy" id="1069963"/>
    <lineage>
        <taxon>Bacteria</taxon>
        <taxon>Bacillati</taxon>
        <taxon>Actinomycetota</taxon>
        <taxon>Actinomycetes</taxon>
        <taxon>Micrococcales</taxon>
        <taxon>Intrasporangiaceae</taxon>
        <taxon>Janibacter</taxon>
    </lineage>
</organism>
<evidence type="ECO:0000313" key="11">
    <source>
        <dbReference type="EMBL" id="NYG37662.1"/>
    </source>
</evidence>
<feature type="region of interest" description="Disordered" evidence="9">
    <location>
        <begin position="1"/>
        <end position="22"/>
    </location>
</feature>
<dbReference type="GO" id="GO:0005886">
    <property type="term" value="C:plasma membrane"/>
    <property type="evidence" value="ECO:0007669"/>
    <property type="project" value="TreeGrafter"/>
</dbReference>
<dbReference type="PANTHER" id="PTHR30474:SF14">
    <property type="entry name" value="CELL CYCLE PROTEIN"/>
    <property type="match status" value="1"/>
</dbReference>
<gene>
    <name evidence="11" type="ORF">BJY28_002131</name>
</gene>
<dbReference type="EMBL" id="JACBZX010000001">
    <property type="protein sequence ID" value="NYG37662.1"/>
    <property type="molecule type" value="Genomic_DNA"/>
</dbReference>
<evidence type="ECO:0000313" key="12">
    <source>
        <dbReference type="Proteomes" id="UP000592181"/>
    </source>
</evidence>
<keyword evidence="3 10" id="KW-0812">Transmembrane</keyword>
<feature type="transmembrane region" description="Helical" evidence="10">
    <location>
        <begin position="214"/>
        <end position="233"/>
    </location>
</feature>